<dbReference type="Pfam" id="PF00561">
    <property type="entry name" value="Abhydrolase_1"/>
    <property type="match status" value="1"/>
</dbReference>
<protein>
    <submittedName>
        <fullName evidence="2">Alpha/beta fold hydrolase</fullName>
    </submittedName>
</protein>
<dbReference type="InterPro" id="IPR029787">
    <property type="entry name" value="Nucleotide_cyclase"/>
</dbReference>
<dbReference type="GO" id="GO:0016787">
    <property type="term" value="F:hydrolase activity"/>
    <property type="evidence" value="ECO:0007669"/>
    <property type="project" value="UniProtKB-KW"/>
</dbReference>
<sequence length="451" mass="50168">MERRLAAILAADVAGYSRLMGTDEEGTLAQLKGHRQALVDPKIEEHRGRIVKTTGDGMLVEFASVVDAVRCAVDVQRGMGERNARVSVDKRIEFRVGINLGDIIIDDDDIYGDGVNVAARLEGIAEPGGICISRQAHDHLLEKLSFTCEKLGLRNLKNIAKPVEVYSVNFDSISVTQEIKYCRASDGVRLAYATIGRGPPLVKTANWMNHLEYDWESPIWHHLLEGLARNYTLTRYDARGNGLSDWDVDEVSLEAWVGDLETVVDAVGIDRFALFGASQGCAISIAYAARHPERLSHLILYGGFALGGNKRSPREHEKRKAMGTLMRLGWGTDDPAFRQLFTSQFIPEATKEQADYFNDLQRKTTSPECAARYFEIVGNLDVRELLPQVQVPTLVLHVRDDLLCPIDAGRQMAAGIPGARFIALPGRNHLFLKHEPASARFFEEINLFLSK</sequence>
<dbReference type="Gene3D" id="3.30.70.1230">
    <property type="entry name" value="Nucleotide cyclase"/>
    <property type="match status" value="1"/>
</dbReference>
<dbReference type="PANTHER" id="PTHR43433">
    <property type="entry name" value="HYDROLASE, ALPHA/BETA FOLD FAMILY PROTEIN"/>
    <property type="match status" value="1"/>
</dbReference>
<name>A0A4P8IYN9_9BURK</name>
<dbReference type="InterPro" id="IPR001054">
    <property type="entry name" value="A/G_cyclase"/>
</dbReference>
<dbReference type="CDD" id="cd07302">
    <property type="entry name" value="CHD"/>
    <property type="match status" value="1"/>
</dbReference>
<dbReference type="Proteomes" id="UP000298656">
    <property type="component" value="Chromosome 2"/>
</dbReference>
<dbReference type="Pfam" id="PF00211">
    <property type="entry name" value="Guanylate_cyc"/>
    <property type="match status" value="1"/>
</dbReference>
<dbReference type="SUPFAM" id="SSF53474">
    <property type="entry name" value="alpha/beta-Hydrolases"/>
    <property type="match status" value="1"/>
</dbReference>
<dbReference type="OrthoDB" id="135231at2"/>
<feature type="domain" description="Guanylate cyclase" evidence="1">
    <location>
        <begin position="7"/>
        <end position="122"/>
    </location>
</feature>
<dbReference type="InterPro" id="IPR029058">
    <property type="entry name" value="AB_hydrolase_fold"/>
</dbReference>
<gene>
    <name evidence="2" type="ORF">FAZ95_28905</name>
</gene>
<accession>A0A4P8IYN9</accession>
<evidence type="ECO:0000313" key="2">
    <source>
        <dbReference type="EMBL" id="QCP53105.1"/>
    </source>
</evidence>
<dbReference type="PROSITE" id="PS50125">
    <property type="entry name" value="GUANYLATE_CYCLASE_2"/>
    <property type="match status" value="1"/>
</dbReference>
<dbReference type="PRINTS" id="PR00111">
    <property type="entry name" value="ABHYDROLASE"/>
</dbReference>
<evidence type="ECO:0000259" key="1">
    <source>
        <dbReference type="PROSITE" id="PS50125"/>
    </source>
</evidence>
<keyword evidence="2" id="KW-0378">Hydrolase</keyword>
<dbReference type="GO" id="GO:0004016">
    <property type="term" value="F:adenylate cyclase activity"/>
    <property type="evidence" value="ECO:0007669"/>
    <property type="project" value="UniProtKB-ARBA"/>
</dbReference>
<dbReference type="PANTHER" id="PTHR43433:SF8">
    <property type="entry name" value="BIFUNCTIONAL LIPASE_ADENYLATE CYCLASE LIPJ"/>
    <property type="match status" value="1"/>
</dbReference>
<dbReference type="InterPro" id="IPR000073">
    <property type="entry name" value="AB_hydrolase_1"/>
</dbReference>
<dbReference type="EMBL" id="CP040078">
    <property type="protein sequence ID" value="QCP53105.1"/>
    <property type="molecule type" value="Genomic_DNA"/>
</dbReference>
<dbReference type="GO" id="GO:0035556">
    <property type="term" value="P:intracellular signal transduction"/>
    <property type="evidence" value="ECO:0007669"/>
    <property type="project" value="InterPro"/>
</dbReference>
<dbReference type="SUPFAM" id="SSF55073">
    <property type="entry name" value="Nucleotide cyclase"/>
    <property type="match status" value="1"/>
</dbReference>
<evidence type="ECO:0000313" key="3">
    <source>
        <dbReference type="Proteomes" id="UP000298656"/>
    </source>
</evidence>
<keyword evidence="3" id="KW-1185">Reference proteome</keyword>
<dbReference type="Gene3D" id="3.40.50.1820">
    <property type="entry name" value="alpha/beta hydrolase"/>
    <property type="match status" value="1"/>
</dbReference>
<dbReference type="GO" id="GO:0009190">
    <property type="term" value="P:cyclic nucleotide biosynthetic process"/>
    <property type="evidence" value="ECO:0007669"/>
    <property type="project" value="InterPro"/>
</dbReference>
<dbReference type="RefSeq" id="WP_137335876.1">
    <property type="nucleotide sequence ID" value="NZ_CP040078.1"/>
</dbReference>
<dbReference type="KEGG" id="tvl:FAZ95_28905"/>
<dbReference type="InterPro" id="IPR050471">
    <property type="entry name" value="AB_hydrolase"/>
</dbReference>
<reference evidence="2 3" key="1">
    <citation type="submission" date="2019-05" db="EMBL/GenBank/DDBJ databases">
        <title>Burkholderia sp. DHOD12, isolated from subtropical forest soil.</title>
        <authorList>
            <person name="Gao Z.-H."/>
            <person name="Qiu L.-H."/>
        </authorList>
    </citation>
    <scope>NUCLEOTIDE SEQUENCE [LARGE SCALE GENOMIC DNA]</scope>
    <source>
        <strain evidence="2 3">DHOD12</strain>
    </source>
</reference>
<proteinExistence type="predicted"/>
<organism evidence="2 3">
    <name type="scientific">Trinickia violacea</name>
    <dbReference type="NCBI Taxonomy" id="2571746"/>
    <lineage>
        <taxon>Bacteria</taxon>
        <taxon>Pseudomonadati</taxon>
        <taxon>Pseudomonadota</taxon>
        <taxon>Betaproteobacteria</taxon>
        <taxon>Burkholderiales</taxon>
        <taxon>Burkholderiaceae</taxon>
        <taxon>Trinickia</taxon>
    </lineage>
</organism>
<dbReference type="AlphaFoldDB" id="A0A4P8IYN9"/>